<proteinExistence type="predicted"/>
<sequence>MIEDVIKRIEEGPAVLFVGQAYLQKDTGLDVFLSKTIKKYSSSNPNLSLSDYNSLMPLNLSKDYESVSSWMSNLCKSISVPEWLYKVAEIPWSAVYTTAFDTVIERAFINDWRTVQPITDEKFRVPDPRNKQTLHLTYLLGSISETDISKRPPFNKLELTRRKNAFNPLLQKLPQIITPKGILVIEAYKLTDQLSIEELYPVISGLGNGQVLLCSSTKEIIENEFIAELIKNNKVVAVKETLSELIGNWEANGRLNFVTSEATTSYGRWVTINEKKIKLPQELVSRISKSATVIEDSYFYSKVENSEDDRYFDFRRFLSSTNSSPFWAGYPQGFAFKRTSYTVLKGMVIKSLKGGEYKEIPFILYGQSSSGKTTSLGLLAYELYIELHCPVLFIEKRYQKVDDLDIDYFCKWAEDHNAKFTVVIWDGMLEPDNYFRFLKRLNTRGRKVILVGSSYASGKINPQANNYVESPIALSADEKQDFITFLSKINPLIATNIASVKDQNLLAMLYRYLPESRFAIKQGLKNEFDFFSDFLSNNDVEENSKNKESFYSNLKQSGIIDDTSLAELNESDTDADDVSLADQLIFSIMVPGKYGLNVPFELLLSTIGYKTFSSDLFYALNEVKLIEWYEDNQGDFLLGPRTALEAKILTSFLGGKSEEITYIIRLLRNISSSDFISYGPETNPEIQFAVELLSKIGPNSQENFYEFLYQLTDELRYLRENDFAYHPRLILKEASFLREIVKQNFELPEPVITILDRAENIVSDALYQLRDYKERTINTYLRVELAAILGTKIKQFLRSGNNRQAIETYDLLKETFNYAFASNPENYQALDVFAWATEDLLKADILDEVATINAQTYLSTLFELVEVEGVSDQNIEDFYRRKLSFYELVGNQKIADETFNFLRVSGYASGFYLRAKALLNDVSSVGVGSISDKDASKYSEAALYLKSHLLDIKGDGKCLFLLLKCWWISKAKKNFFADEKQVLKFTIEDWDFCSLLVNALLTQDEIYQSATIYYIKGVIEFHQGLIKDSLKTFKILDAETNFSLYGRRRLAKTFLSSNPDGSPKEYSGRISRSVSYAQGQKRGDIYIYEIQAYVPFLLPDFSKNYFQEGEKISRLYIAFNFRGPIAIPAKN</sequence>
<comment type="caution">
    <text evidence="1">The sequence shown here is derived from an EMBL/GenBank/DDBJ whole genome shotgun (WGS) entry which is preliminary data.</text>
</comment>
<accession>A0ABP9FRU8</accession>
<evidence type="ECO:0000313" key="2">
    <source>
        <dbReference type="Proteomes" id="UP001501436"/>
    </source>
</evidence>
<gene>
    <name evidence="1" type="ORF">GCM10023313_05730</name>
</gene>
<protein>
    <recommendedName>
        <fullName evidence="3">SIR2-like domain-containing protein</fullName>
    </recommendedName>
</protein>
<dbReference type="EMBL" id="BAABJI010000001">
    <property type="protein sequence ID" value="GAA4905902.1"/>
    <property type="molecule type" value="Genomic_DNA"/>
</dbReference>
<evidence type="ECO:0000313" key="1">
    <source>
        <dbReference type="EMBL" id="GAA4905902.1"/>
    </source>
</evidence>
<keyword evidence="2" id="KW-1185">Reference proteome</keyword>
<evidence type="ECO:0008006" key="3">
    <source>
        <dbReference type="Google" id="ProtNLM"/>
    </source>
</evidence>
<dbReference type="Proteomes" id="UP001501436">
    <property type="component" value="Unassembled WGS sequence"/>
</dbReference>
<dbReference type="RefSeq" id="WP_345329392.1">
    <property type="nucleotide sequence ID" value="NZ_BAABJI010000001.1"/>
</dbReference>
<organism evidence="1 2">
    <name type="scientific">Mucilaginibacter defluvii</name>
    <dbReference type="NCBI Taxonomy" id="1196019"/>
    <lineage>
        <taxon>Bacteria</taxon>
        <taxon>Pseudomonadati</taxon>
        <taxon>Bacteroidota</taxon>
        <taxon>Sphingobacteriia</taxon>
        <taxon>Sphingobacteriales</taxon>
        <taxon>Sphingobacteriaceae</taxon>
        <taxon>Mucilaginibacter</taxon>
    </lineage>
</organism>
<reference evidence="2" key="1">
    <citation type="journal article" date="2019" name="Int. J. Syst. Evol. Microbiol.">
        <title>The Global Catalogue of Microorganisms (GCM) 10K type strain sequencing project: providing services to taxonomists for standard genome sequencing and annotation.</title>
        <authorList>
            <consortium name="The Broad Institute Genomics Platform"/>
            <consortium name="The Broad Institute Genome Sequencing Center for Infectious Disease"/>
            <person name="Wu L."/>
            <person name="Ma J."/>
        </authorList>
    </citation>
    <scope>NUCLEOTIDE SEQUENCE [LARGE SCALE GENOMIC DNA]</scope>
    <source>
        <strain evidence="2">JCM 18283</strain>
    </source>
</reference>
<name>A0ABP9FRU8_9SPHI</name>